<dbReference type="InterPro" id="IPR036010">
    <property type="entry name" value="2Fe-2S_ferredoxin-like_sf"/>
</dbReference>
<evidence type="ECO:0000256" key="8">
    <source>
        <dbReference type="ARBA" id="ARBA00023014"/>
    </source>
</evidence>
<dbReference type="Pfam" id="PF00175">
    <property type="entry name" value="NAD_binding_1"/>
    <property type="match status" value="1"/>
</dbReference>
<dbReference type="STRING" id="228959.SAMN05421797_1011059"/>
<dbReference type="PRINTS" id="PR00371">
    <property type="entry name" value="FPNCR"/>
</dbReference>
<dbReference type="GO" id="GO:0051537">
    <property type="term" value="F:2 iron, 2 sulfur cluster binding"/>
    <property type="evidence" value="ECO:0007669"/>
    <property type="project" value="UniProtKB-KW"/>
</dbReference>
<organism evidence="11 12">
    <name type="scientific">Maribacter ulvicola</name>
    <dbReference type="NCBI Taxonomy" id="228959"/>
    <lineage>
        <taxon>Bacteria</taxon>
        <taxon>Pseudomonadati</taxon>
        <taxon>Bacteroidota</taxon>
        <taxon>Flavobacteriia</taxon>
        <taxon>Flavobacteriales</taxon>
        <taxon>Flavobacteriaceae</taxon>
        <taxon>Maribacter</taxon>
    </lineage>
</organism>
<dbReference type="PANTHER" id="PTHR47354:SF8">
    <property type="entry name" value="1,2-PHENYLACETYL-COA EPOXIDASE, SUBUNIT E"/>
    <property type="match status" value="1"/>
</dbReference>
<dbReference type="InterPro" id="IPR006058">
    <property type="entry name" value="2Fe2S_fd_BS"/>
</dbReference>
<dbReference type="SUPFAM" id="SSF63380">
    <property type="entry name" value="Riboflavin synthase domain-like"/>
    <property type="match status" value="1"/>
</dbReference>
<evidence type="ECO:0000256" key="2">
    <source>
        <dbReference type="ARBA" id="ARBA00022630"/>
    </source>
</evidence>
<keyword evidence="2" id="KW-0285">Flavoprotein</keyword>
<keyword evidence="4" id="KW-0479">Metal-binding</keyword>
<dbReference type="EMBL" id="FTMA01000001">
    <property type="protein sequence ID" value="SIQ21266.1"/>
    <property type="molecule type" value="Genomic_DNA"/>
</dbReference>
<dbReference type="OrthoDB" id="9789468at2"/>
<evidence type="ECO:0000313" key="12">
    <source>
        <dbReference type="Proteomes" id="UP000186953"/>
    </source>
</evidence>
<sequence length="359" mass="40447">MTDFYQLKVLEVKKETADATSIAFDVPLALYKTFNYKPGQYLTLKFNIGGEEVRRSYSLCSSPALEEPLRIGVKRVKDGLVSNYINDNIKVGDLVDVMLPNGRFFAELKKDNYKTYYLFAAGSGITPILSILKTVLLTEERSFVHMLYGNRSQDSILFNEELEKLQKEYADRFILVHTLSRPKSNWSDLWLSGKKDKIHRKGRVDTLAIEWFINEYPPYAQNTEYYICGPGTMIENTKKALQDIDVPNERIFIESFGGVTSSDVTEGIDNASLVAQLNGETIKTTISNGKTILRTLIDAGKNPPYSCEGGVCSTCMCKLKSGKVHMKNNLGLDKSEVDKGYILSCQSIPLTEKIEVIYE</sequence>
<accession>A0A1N6QY50</accession>
<keyword evidence="6" id="KW-0560">Oxidoreductase</keyword>
<dbReference type="PRINTS" id="PR00406">
    <property type="entry name" value="CYTB5RDTASE"/>
</dbReference>
<evidence type="ECO:0000256" key="7">
    <source>
        <dbReference type="ARBA" id="ARBA00023004"/>
    </source>
</evidence>
<protein>
    <submittedName>
        <fullName evidence="11">Ring-1,2-phenylacetyl-CoA epoxidase subunit PaaE</fullName>
    </submittedName>
</protein>
<dbReference type="InterPro" id="IPR017927">
    <property type="entry name" value="FAD-bd_FR_type"/>
</dbReference>
<evidence type="ECO:0000256" key="6">
    <source>
        <dbReference type="ARBA" id="ARBA00023002"/>
    </source>
</evidence>
<dbReference type="GO" id="GO:0016491">
    <property type="term" value="F:oxidoreductase activity"/>
    <property type="evidence" value="ECO:0007669"/>
    <property type="project" value="UniProtKB-KW"/>
</dbReference>
<comment type="cofactor">
    <cofactor evidence="1">
        <name>FAD</name>
        <dbReference type="ChEBI" id="CHEBI:57692"/>
    </cofactor>
</comment>
<name>A0A1N6QY50_9FLAO</name>
<keyword evidence="12" id="KW-1185">Reference proteome</keyword>
<dbReference type="SUPFAM" id="SSF52343">
    <property type="entry name" value="Ferredoxin reductase-like, C-terminal NADP-linked domain"/>
    <property type="match status" value="1"/>
</dbReference>
<dbReference type="InterPro" id="IPR012675">
    <property type="entry name" value="Beta-grasp_dom_sf"/>
</dbReference>
<dbReference type="PROSITE" id="PS00197">
    <property type="entry name" value="2FE2S_FER_1"/>
    <property type="match status" value="1"/>
</dbReference>
<dbReference type="Gene3D" id="3.40.50.80">
    <property type="entry name" value="Nucleotide-binding domain of ferredoxin-NADP reductase (FNR) module"/>
    <property type="match status" value="1"/>
</dbReference>
<dbReference type="Pfam" id="PF00111">
    <property type="entry name" value="Fer2"/>
    <property type="match status" value="1"/>
</dbReference>
<dbReference type="InterPro" id="IPR008333">
    <property type="entry name" value="Cbr1-like_FAD-bd_dom"/>
</dbReference>
<dbReference type="Proteomes" id="UP000186953">
    <property type="component" value="Unassembled WGS sequence"/>
</dbReference>
<evidence type="ECO:0000313" key="11">
    <source>
        <dbReference type="EMBL" id="SIQ21266.1"/>
    </source>
</evidence>
<dbReference type="InterPro" id="IPR050415">
    <property type="entry name" value="MRET"/>
</dbReference>
<dbReference type="Gene3D" id="2.40.30.10">
    <property type="entry name" value="Translation factors"/>
    <property type="match status" value="1"/>
</dbReference>
<dbReference type="InterPro" id="IPR001041">
    <property type="entry name" value="2Fe-2S_ferredoxin-type"/>
</dbReference>
<dbReference type="PROSITE" id="PS51085">
    <property type="entry name" value="2FE2S_FER_2"/>
    <property type="match status" value="1"/>
</dbReference>
<evidence type="ECO:0000259" key="10">
    <source>
        <dbReference type="PROSITE" id="PS51384"/>
    </source>
</evidence>
<feature type="domain" description="FAD-binding FR-type" evidence="10">
    <location>
        <begin position="2"/>
        <end position="107"/>
    </location>
</feature>
<keyword evidence="7" id="KW-0408">Iron</keyword>
<gene>
    <name evidence="11" type="ORF">SAMN05421797_1011059</name>
</gene>
<dbReference type="AlphaFoldDB" id="A0A1N6QY50"/>
<evidence type="ECO:0000256" key="5">
    <source>
        <dbReference type="ARBA" id="ARBA00022827"/>
    </source>
</evidence>
<evidence type="ECO:0000256" key="3">
    <source>
        <dbReference type="ARBA" id="ARBA00022714"/>
    </source>
</evidence>
<dbReference type="PROSITE" id="PS51384">
    <property type="entry name" value="FAD_FR"/>
    <property type="match status" value="1"/>
</dbReference>
<dbReference type="GO" id="GO:0046872">
    <property type="term" value="F:metal ion binding"/>
    <property type="evidence" value="ECO:0007669"/>
    <property type="project" value="UniProtKB-KW"/>
</dbReference>
<dbReference type="GO" id="GO:0050660">
    <property type="term" value="F:flavin adenine dinucleotide binding"/>
    <property type="evidence" value="ECO:0007669"/>
    <property type="project" value="TreeGrafter"/>
</dbReference>
<dbReference type="InterPro" id="IPR001433">
    <property type="entry name" value="OxRdtase_FAD/NAD-bd"/>
</dbReference>
<dbReference type="Pfam" id="PF00970">
    <property type="entry name" value="FAD_binding_6"/>
    <property type="match status" value="1"/>
</dbReference>
<dbReference type="CDD" id="cd00207">
    <property type="entry name" value="fer2"/>
    <property type="match status" value="1"/>
</dbReference>
<dbReference type="CDD" id="cd06214">
    <property type="entry name" value="PA_degradation_oxidoreductase_like"/>
    <property type="match status" value="1"/>
</dbReference>
<dbReference type="InterPro" id="IPR039261">
    <property type="entry name" value="FNR_nucleotide-bd"/>
</dbReference>
<evidence type="ECO:0000256" key="4">
    <source>
        <dbReference type="ARBA" id="ARBA00022723"/>
    </source>
</evidence>
<reference evidence="12" key="1">
    <citation type="submission" date="2017-01" db="EMBL/GenBank/DDBJ databases">
        <authorList>
            <person name="Varghese N."/>
            <person name="Submissions S."/>
        </authorList>
    </citation>
    <scope>NUCLEOTIDE SEQUENCE [LARGE SCALE GENOMIC DNA]</scope>
    <source>
        <strain evidence="12">DSM 15366</strain>
    </source>
</reference>
<dbReference type="PANTHER" id="PTHR47354">
    <property type="entry name" value="NADH OXIDOREDUCTASE HCR"/>
    <property type="match status" value="1"/>
</dbReference>
<dbReference type="SUPFAM" id="SSF54292">
    <property type="entry name" value="2Fe-2S ferredoxin-like"/>
    <property type="match status" value="1"/>
</dbReference>
<keyword evidence="5" id="KW-0274">FAD</keyword>
<feature type="domain" description="2Fe-2S ferredoxin-type" evidence="9">
    <location>
        <begin position="271"/>
        <end position="359"/>
    </location>
</feature>
<dbReference type="InterPro" id="IPR001709">
    <property type="entry name" value="Flavoprot_Pyr_Nucl_cyt_Rdtase"/>
</dbReference>
<dbReference type="Gene3D" id="3.10.20.30">
    <property type="match status" value="1"/>
</dbReference>
<dbReference type="RefSeq" id="WP_076547229.1">
    <property type="nucleotide sequence ID" value="NZ_FTMA01000001.1"/>
</dbReference>
<dbReference type="InterPro" id="IPR017938">
    <property type="entry name" value="Riboflavin_synthase-like_b-brl"/>
</dbReference>
<evidence type="ECO:0000259" key="9">
    <source>
        <dbReference type="PROSITE" id="PS51085"/>
    </source>
</evidence>
<keyword evidence="3" id="KW-0001">2Fe-2S</keyword>
<keyword evidence="8" id="KW-0411">Iron-sulfur</keyword>
<evidence type="ECO:0000256" key="1">
    <source>
        <dbReference type="ARBA" id="ARBA00001974"/>
    </source>
</evidence>
<proteinExistence type="predicted"/>